<feature type="domain" description="Tyrosine specific protein phosphatases" evidence="12">
    <location>
        <begin position="460"/>
        <end position="531"/>
    </location>
</feature>
<dbReference type="EC" id="3.1.3.48" evidence="2"/>
<evidence type="ECO:0000259" key="11">
    <source>
        <dbReference type="PROSITE" id="PS50055"/>
    </source>
</evidence>
<evidence type="ECO:0000259" key="12">
    <source>
        <dbReference type="PROSITE" id="PS50056"/>
    </source>
</evidence>
<keyword evidence="5" id="KW-0904">Protein phosphatase</keyword>
<evidence type="ECO:0000256" key="6">
    <source>
        <dbReference type="ARBA" id="ARBA00022989"/>
    </source>
</evidence>
<dbReference type="PANTHER" id="PTHR19134">
    <property type="entry name" value="RECEPTOR-TYPE TYROSINE-PROTEIN PHOSPHATASE"/>
    <property type="match status" value="1"/>
</dbReference>
<evidence type="ECO:0000256" key="2">
    <source>
        <dbReference type="ARBA" id="ARBA00013064"/>
    </source>
</evidence>
<comment type="caution">
    <text evidence="13">The sequence shown here is derived from an EMBL/GenBank/DDBJ whole genome shotgun (WGS) entry which is preliminary data.</text>
</comment>
<evidence type="ECO:0000256" key="10">
    <source>
        <dbReference type="SAM" id="Phobius"/>
    </source>
</evidence>
<name>A0AAE0RB83_9TELE</name>
<accession>A0AAE0RB83</accession>
<dbReference type="InterPro" id="IPR000242">
    <property type="entry name" value="PTP_cat"/>
</dbReference>
<dbReference type="Pfam" id="PF23144">
    <property type="entry name" value="Fn3_PTPRU"/>
    <property type="match status" value="1"/>
</dbReference>
<keyword evidence="14" id="KW-1185">Reference proteome</keyword>
<keyword evidence="7 10" id="KW-0472">Membrane</keyword>
<dbReference type="SMART" id="SM00194">
    <property type="entry name" value="PTPc"/>
    <property type="match status" value="2"/>
</dbReference>
<dbReference type="Gene3D" id="3.90.190.10">
    <property type="entry name" value="Protein tyrosine phosphatase superfamily"/>
    <property type="match status" value="2"/>
</dbReference>
<evidence type="ECO:0000256" key="4">
    <source>
        <dbReference type="ARBA" id="ARBA00022729"/>
    </source>
</evidence>
<gene>
    <name evidence="13" type="ORF">QTP70_000687</name>
</gene>
<evidence type="ECO:0000256" key="5">
    <source>
        <dbReference type="ARBA" id="ARBA00022912"/>
    </source>
</evidence>
<feature type="transmembrane region" description="Helical" evidence="10">
    <location>
        <begin position="142"/>
        <end position="167"/>
    </location>
</feature>
<dbReference type="GO" id="GO:0016020">
    <property type="term" value="C:membrane"/>
    <property type="evidence" value="ECO:0007669"/>
    <property type="project" value="UniProtKB-SubCell"/>
</dbReference>
<dbReference type="InterPro" id="IPR000387">
    <property type="entry name" value="Tyr_Pase_dom"/>
</dbReference>
<dbReference type="Proteomes" id="UP001274896">
    <property type="component" value="Unassembled WGS sequence"/>
</dbReference>
<dbReference type="InterPro" id="IPR050348">
    <property type="entry name" value="Protein-Tyr_Phosphatase"/>
</dbReference>
<dbReference type="GO" id="GO:0004725">
    <property type="term" value="F:protein tyrosine phosphatase activity"/>
    <property type="evidence" value="ECO:0007669"/>
    <property type="project" value="UniProtKB-EC"/>
</dbReference>
<feature type="region of interest" description="Disordered" evidence="9">
    <location>
        <begin position="230"/>
        <end position="264"/>
    </location>
</feature>
<dbReference type="SUPFAM" id="SSF52799">
    <property type="entry name" value="(Phosphotyrosine protein) phosphatases II"/>
    <property type="match status" value="2"/>
</dbReference>
<evidence type="ECO:0000313" key="13">
    <source>
        <dbReference type="EMBL" id="KAK3550615.1"/>
    </source>
</evidence>
<evidence type="ECO:0000256" key="7">
    <source>
        <dbReference type="ARBA" id="ARBA00023136"/>
    </source>
</evidence>
<dbReference type="PROSITE" id="PS50055">
    <property type="entry name" value="TYR_PHOSPHATASE_PTP"/>
    <property type="match status" value="2"/>
</dbReference>
<organism evidence="13 14">
    <name type="scientific">Hemibagrus guttatus</name>
    <dbReference type="NCBI Taxonomy" id="175788"/>
    <lineage>
        <taxon>Eukaryota</taxon>
        <taxon>Metazoa</taxon>
        <taxon>Chordata</taxon>
        <taxon>Craniata</taxon>
        <taxon>Vertebrata</taxon>
        <taxon>Euteleostomi</taxon>
        <taxon>Actinopterygii</taxon>
        <taxon>Neopterygii</taxon>
        <taxon>Teleostei</taxon>
        <taxon>Ostariophysi</taxon>
        <taxon>Siluriformes</taxon>
        <taxon>Bagridae</taxon>
        <taxon>Hemibagrus</taxon>
    </lineage>
</organism>
<dbReference type="PROSITE" id="PS00383">
    <property type="entry name" value="TYR_PHOSPHATASE_1"/>
    <property type="match status" value="1"/>
</dbReference>
<dbReference type="InterPro" id="IPR057598">
    <property type="entry name" value="Fn3_PTPRU"/>
</dbReference>
<feature type="compositionally biased region" description="Polar residues" evidence="9">
    <location>
        <begin position="230"/>
        <end position="247"/>
    </location>
</feature>
<comment type="subcellular location">
    <subcellularLocation>
        <location evidence="1">Membrane</location>
        <topology evidence="1">Single-pass type I membrane protein</topology>
    </subcellularLocation>
</comment>
<keyword evidence="4" id="KW-0732">Signal</keyword>
<keyword evidence="6 10" id="KW-1133">Transmembrane helix</keyword>
<proteinExistence type="predicted"/>
<reference evidence="13" key="1">
    <citation type="submission" date="2023-06" db="EMBL/GenBank/DDBJ databases">
        <title>Male Hemibagrus guttatus genome.</title>
        <authorList>
            <person name="Bian C."/>
        </authorList>
    </citation>
    <scope>NUCLEOTIDE SEQUENCE</scope>
    <source>
        <strain evidence="13">Male_cb2023</strain>
        <tissue evidence="13">Muscle</tissue>
    </source>
</reference>
<dbReference type="Pfam" id="PF00102">
    <property type="entry name" value="Y_phosphatase"/>
    <property type="match status" value="2"/>
</dbReference>
<evidence type="ECO:0000256" key="1">
    <source>
        <dbReference type="ARBA" id="ARBA00004479"/>
    </source>
</evidence>
<evidence type="ECO:0000313" key="14">
    <source>
        <dbReference type="Proteomes" id="UP001274896"/>
    </source>
</evidence>
<dbReference type="PANTHER" id="PTHR19134:SF207">
    <property type="entry name" value="RECEPTOR-TYPE TYROSINE-PROTEIN PHOSPHATASE U"/>
    <property type="match status" value="1"/>
</dbReference>
<dbReference type="PRINTS" id="PR00700">
    <property type="entry name" value="PRTYPHPHTASE"/>
</dbReference>
<dbReference type="InterPro" id="IPR016130">
    <property type="entry name" value="Tyr_Pase_AS"/>
</dbReference>
<feature type="domain" description="Tyrosine-protein phosphatase" evidence="11">
    <location>
        <begin position="309"/>
        <end position="540"/>
    </location>
</feature>
<sequence length="740" mass="84222">MAHSAPTFDYGDMPAPLSETENTITVLLRPAQGRGAPVSTYQVVVEEESGRKLKRELGMQECFPVPTSHGDNHTYNGYWNSPLDPRKNYLIYFQAMSNFRGETRINCIRIARKVISSHEFYDPAACKDLRRPLEVTQHSEEMGLILGICAGGLVVLILLLGAIIIIIKKGRDYYSYSYYPRKPVNMNKTPITYRQEKSHMMGSMERSFADQSTLQEDERMALSFMDAHTCSTRSDPRSSMNESSSLLGGSPRRHCGSKGSPYHTGQLHPAVRVADLLQHINQMKTAEGYGFKQEYESFFEGWDVTKKKDKTKGRHDTIMDYDRHRVKLHPLLGDPNSDYINANYVDGYHRSNHFIATQGPKQETVYDFWRMVWQENCFSIVMITKLVEVGRVKCYKYWPDDTEMYGDIKISLLKTETLAEYAVRTFSLERRGYSAKHEVQQFHFMSWPEHGVPYHATGLLAFIRRVKASTPADAGPVVVHCSMGAGRTGCYIVLDVMLDMAECEGVVDIYNCVKTLCSRRINMIQTEEQYIFIHDAILEACLCGETAIPVNEFALTYKELLRVDSQSNSSQLREEFQTLNSVTPHLDVEECSIALLPRNREKNRSMDVLPPDRALAFLVTTEGESNNYINAALTDSFHRPAAFIVTPHPLPGTTTDFWRLVFDYGCTSIVMLNQLNQSNSAWPCVQYWPEPGLQQYGPMQVEFLSMSADEDIITRLFRVTNVSREVEYGIGLLPMSARAF</sequence>
<dbReference type="EMBL" id="JAUCMX010000003">
    <property type="protein sequence ID" value="KAK3550615.1"/>
    <property type="molecule type" value="Genomic_DNA"/>
</dbReference>
<dbReference type="PROSITE" id="PS50056">
    <property type="entry name" value="TYR_PHOSPHATASE_2"/>
    <property type="match status" value="1"/>
</dbReference>
<dbReference type="AlphaFoldDB" id="A0AAE0RB83"/>
<dbReference type="InterPro" id="IPR003595">
    <property type="entry name" value="Tyr_Pase_cat"/>
</dbReference>
<keyword evidence="8" id="KW-0325">Glycoprotein</keyword>
<evidence type="ECO:0000256" key="8">
    <source>
        <dbReference type="ARBA" id="ARBA00023180"/>
    </source>
</evidence>
<dbReference type="FunFam" id="3.90.190.10:FF:000014">
    <property type="entry name" value="receptor-type tyrosine-protein phosphatase U isoform X2"/>
    <property type="match status" value="1"/>
</dbReference>
<dbReference type="SMART" id="SM00404">
    <property type="entry name" value="PTPc_motif"/>
    <property type="match status" value="1"/>
</dbReference>
<dbReference type="InterPro" id="IPR029021">
    <property type="entry name" value="Prot-tyrosine_phosphatase-like"/>
</dbReference>
<evidence type="ECO:0000256" key="3">
    <source>
        <dbReference type="ARBA" id="ARBA00022692"/>
    </source>
</evidence>
<feature type="domain" description="Tyrosine-protein phosphatase" evidence="11">
    <location>
        <begin position="572"/>
        <end position="726"/>
    </location>
</feature>
<evidence type="ECO:0000256" key="9">
    <source>
        <dbReference type="SAM" id="MobiDB-lite"/>
    </source>
</evidence>
<keyword evidence="5" id="KW-0378">Hydrolase</keyword>
<protein>
    <recommendedName>
        <fullName evidence="2">protein-tyrosine-phosphatase</fullName>
        <ecNumber evidence="2">3.1.3.48</ecNumber>
    </recommendedName>
</protein>
<keyword evidence="3 10" id="KW-0812">Transmembrane</keyword>